<dbReference type="Pfam" id="PF03476">
    <property type="entry name" value="MOSC_N"/>
    <property type="match status" value="1"/>
</dbReference>
<evidence type="ECO:0000313" key="2">
    <source>
        <dbReference type="EMBL" id="MQY45668.1"/>
    </source>
</evidence>
<comment type="caution">
    <text evidence="2">The sequence shown here is derived from an EMBL/GenBank/DDBJ whole genome shotgun (WGS) entry which is preliminary data.</text>
</comment>
<feature type="domain" description="MOSC" evidence="1">
    <location>
        <begin position="118"/>
        <end position="272"/>
    </location>
</feature>
<evidence type="ECO:0000259" key="1">
    <source>
        <dbReference type="PROSITE" id="PS51340"/>
    </source>
</evidence>
<dbReference type="SUPFAM" id="SSF50800">
    <property type="entry name" value="PK beta-barrel domain-like"/>
    <property type="match status" value="1"/>
</dbReference>
<reference evidence="2 3" key="1">
    <citation type="submission" date="2019-11" db="EMBL/GenBank/DDBJ databases">
        <title>Genome analysis of Rhizobacterium cereale a novel genus and species isolated from maize roots in North Spain.</title>
        <authorList>
            <person name="Menendez E."/>
            <person name="Flores-Felix J.D."/>
            <person name="Ramirez-Bahena M.-H."/>
            <person name="Igual J.M."/>
            <person name="Garcia-Fraile P."/>
            <person name="Peix A."/>
            <person name="Velazquez E."/>
        </authorList>
    </citation>
    <scope>NUCLEOTIDE SEQUENCE [LARGE SCALE GENOMIC DNA]</scope>
    <source>
        <strain evidence="2 3">RZME27</strain>
    </source>
</reference>
<dbReference type="PROSITE" id="PS51340">
    <property type="entry name" value="MOSC"/>
    <property type="match status" value="1"/>
</dbReference>
<protein>
    <submittedName>
        <fullName evidence="2">MOSC domain-containing protein</fullName>
    </submittedName>
</protein>
<dbReference type="GO" id="GO:0030170">
    <property type="term" value="F:pyridoxal phosphate binding"/>
    <property type="evidence" value="ECO:0007669"/>
    <property type="project" value="InterPro"/>
</dbReference>
<dbReference type="InterPro" id="IPR011037">
    <property type="entry name" value="Pyrv_Knase-like_insert_dom_sf"/>
</dbReference>
<sequence length="285" mass="31362">MRISELNHYPLKSGRGITLQTAKITDTGIPGDRVMMVTGPDGHFFTQRDLQALAQVKASPIDADGRTRLAIDGKGEIDITFDTPDRRLDVVVWKSSVSAAMADDVTNAKLSEWLERDLRLVFFDDRASRTATAEWAGDNSPVTFADGYQVLVTTTGSLAALNANMADNGEEPVGMERFRPNIVIDHDEAWAEDNWAAIEIGGIRFDLVKPCARCIMTTQDQQTGSRDVPSPMKAMGRIRMSGDRRVPGPLFGWNAVPRSTGKVSLGDTVKIIEERSEGWAIKRRA</sequence>
<dbReference type="GO" id="GO:0030151">
    <property type="term" value="F:molybdenum ion binding"/>
    <property type="evidence" value="ECO:0007669"/>
    <property type="project" value="InterPro"/>
</dbReference>
<dbReference type="InterPro" id="IPR052716">
    <property type="entry name" value="MOSC_domain"/>
</dbReference>
<dbReference type="SUPFAM" id="SSF141673">
    <property type="entry name" value="MOSC N-terminal domain-like"/>
    <property type="match status" value="1"/>
</dbReference>
<evidence type="ECO:0000313" key="3">
    <source>
        <dbReference type="Proteomes" id="UP000435138"/>
    </source>
</evidence>
<dbReference type="GO" id="GO:0003824">
    <property type="term" value="F:catalytic activity"/>
    <property type="evidence" value="ECO:0007669"/>
    <property type="project" value="InterPro"/>
</dbReference>
<gene>
    <name evidence="2" type="ORF">GAO09_06280</name>
</gene>
<proteinExistence type="predicted"/>
<dbReference type="EMBL" id="WIXI01000036">
    <property type="protein sequence ID" value="MQY45668.1"/>
    <property type="molecule type" value="Genomic_DNA"/>
</dbReference>
<keyword evidence="3" id="KW-1185">Reference proteome</keyword>
<dbReference type="RefSeq" id="WP_153353191.1">
    <property type="nucleotide sequence ID" value="NZ_JAYKOO010000005.1"/>
</dbReference>
<dbReference type="Proteomes" id="UP000435138">
    <property type="component" value="Unassembled WGS sequence"/>
</dbReference>
<dbReference type="Pfam" id="PF03473">
    <property type="entry name" value="MOSC"/>
    <property type="match status" value="1"/>
</dbReference>
<organism evidence="2 3">
    <name type="scientific">Endobacterium cereale</name>
    <dbReference type="NCBI Taxonomy" id="2663029"/>
    <lineage>
        <taxon>Bacteria</taxon>
        <taxon>Pseudomonadati</taxon>
        <taxon>Pseudomonadota</taxon>
        <taxon>Alphaproteobacteria</taxon>
        <taxon>Hyphomicrobiales</taxon>
        <taxon>Rhizobiaceae</taxon>
        <taxon>Endobacterium</taxon>
    </lineage>
</organism>
<dbReference type="PANTHER" id="PTHR36930:SF1">
    <property type="entry name" value="MOSC DOMAIN-CONTAINING PROTEIN"/>
    <property type="match status" value="1"/>
</dbReference>
<accession>A0A6A8A722</accession>
<dbReference type="InterPro" id="IPR005302">
    <property type="entry name" value="MoCF_Sase_C"/>
</dbReference>
<dbReference type="InterPro" id="IPR005303">
    <property type="entry name" value="MOCOS_middle"/>
</dbReference>
<name>A0A6A8A722_9HYPH</name>
<dbReference type="PANTHER" id="PTHR36930">
    <property type="entry name" value="METAL-SULFUR CLUSTER BIOSYNTHESIS PROTEINS YUAD-RELATED"/>
    <property type="match status" value="1"/>
</dbReference>
<dbReference type="AlphaFoldDB" id="A0A6A8A722"/>